<accession>A0ABD6FF75</accession>
<dbReference type="AlphaFoldDB" id="A0ABD6FF75"/>
<dbReference type="Proteomes" id="UP000249324">
    <property type="component" value="Unassembled WGS sequence"/>
</dbReference>
<proteinExistence type="predicted"/>
<reference evidence="2 3" key="1">
    <citation type="journal article" date="2021" name="BMC Genomics">
        <title>Genome-resolved metagenome and metatranscriptome analyses of thermophilic composting reveal key bacterial players and their metabolic interactions.</title>
        <authorList>
            <person name="Braga L.P.P."/>
            <person name="Pereira R.V."/>
            <person name="Martins L.F."/>
            <person name="Moura L.M.S."/>
            <person name="Sanchez F.B."/>
            <person name="Patane J.S.L."/>
            <person name="da Silva A.M."/>
            <person name="Setubal J.C."/>
        </authorList>
    </citation>
    <scope>NUCLEOTIDE SEQUENCE [LARGE SCALE GENOMIC DNA]</scope>
    <source>
        <strain evidence="2">ZC4RG45</strain>
    </source>
</reference>
<evidence type="ECO:0000313" key="2">
    <source>
        <dbReference type="EMBL" id="MFO7192449.1"/>
    </source>
</evidence>
<feature type="region of interest" description="Disordered" evidence="1">
    <location>
        <begin position="1"/>
        <end position="55"/>
    </location>
</feature>
<gene>
    <name evidence="2" type="ORF">DIU77_009440</name>
</gene>
<feature type="compositionally biased region" description="Basic residues" evidence="1">
    <location>
        <begin position="17"/>
        <end position="40"/>
    </location>
</feature>
<protein>
    <submittedName>
        <fullName evidence="2">DUF6474 family protein</fullName>
    </submittedName>
</protein>
<organism evidence="2 3">
    <name type="scientific">Thermocrispum agreste</name>
    <dbReference type="NCBI Taxonomy" id="37925"/>
    <lineage>
        <taxon>Bacteria</taxon>
        <taxon>Bacillati</taxon>
        <taxon>Actinomycetota</taxon>
        <taxon>Actinomycetes</taxon>
        <taxon>Pseudonocardiales</taxon>
        <taxon>Pseudonocardiaceae</taxon>
        <taxon>Thermocrispum</taxon>
    </lineage>
</organism>
<evidence type="ECO:0000313" key="3">
    <source>
        <dbReference type="Proteomes" id="UP000249324"/>
    </source>
</evidence>
<dbReference type="EMBL" id="QGUI02000100">
    <property type="protein sequence ID" value="MFO7192449.1"/>
    <property type="molecule type" value="Genomic_DNA"/>
</dbReference>
<sequence length="213" mass="23037">MLAEVVSSLERAGTAKTARKAAKKEAKRFRRAAKRERRATKAAAKQAAKATRKAIEEGTEAPGVTVVAKAKEPRITASKVRNAITLGKAVAPTLLPVVVPYLVRAANAGREAYERYQARRLGISVDDLAEYRGRGAALHARIAGITEGLRELRASGDQEKVAFADQTEATLHQLSAAVRAAERMPSARRKYAHRAVADELDGLEARLLRHLGV</sequence>
<dbReference type="Pfam" id="PF20079">
    <property type="entry name" value="DUF6474"/>
    <property type="match status" value="1"/>
</dbReference>
<dbReference type="InterPro" id="IPR045522">
    <property type="entry name" value="DUF6474"/>
</dbReference>
<name>A0ABD6FF75_9PSEU</name>
<evidence type="ECO:0000256" key="1">
    <source>
        <dbReference type="SAM" id="MobiDB-lite"/>
    </source>
</evidence>
<comment type="caution">
    <text evidence="2">The sequence shown here is derived from an EMBL/GenBank/DDBJ whole genome shotgun (WGS) entry which is preliminary data.</text>
</comment>